<sequence length="676" mass="77061">MDSAARKARLMARERDTDESRCLMALLPPETKIQIMSYISTQQSLSRLSQSCRAWYGTATQELYNRDAKEHTSFAIKWMAAHAVDEQRTDSAIRTIEISRRWGGQIDAVERHLSPLDEARSDNEDQMMSDTSTALHFAVFLGNVRLTKTLLDMKASLTIPFPALCWTTVTSEELFIRFGYFLEVLDEWDVGLGLVFPIFLAFLRSDTDMCKLLLEHGAGREAMILGTETGPQVMSILHFAAADPTKDYRQWQCLFDKFREYVDEPCPRIDALTPLHVALRVGCTQGMQIAVETGADKEARNGFSHTPLSSVAVDIIDDNPSTFEERTVCIRKFMELGASLNSEVDSMLSVAVRSYIPDPLDYPLTRNLIYFLLEHRADIHGTSDWQNTNMVNEILDAIFDHRDDPESLELLKELLSHLVDGGLNFTTLSPGLPSPLCRVLNDFNSDHGWLIDLLCDEGATIHEHELNRAFICWCHTTELWETNQYDAWWQHQGQEDEIFQKWCEHPHNVWWWQHVERISLHDVEEAYEVAFGHKERHLYDLLTHLPLPALSDDILVMLAALAASKQPWAWRLIVLHEFEDNFVVTWHPHRGENMIHLTVHLSMGREGNYPAADAIQDILYLRNKGVDMTARNAYGTTPLEILLESGASMNGFMELAALLEGNEYKTQGPTSGLRAQ</sequence>
<dbReference type="InterPro" id="IPR002110">
    <property type="entry name" value="Ankyrin_rpt"/>
</dbReference>
<dbReference type="EMBL" id="CAGA01000034">
    <property type="protein sequence ID" value="CCE31793.1"/>
    <property type="molecule type" value="Genomic_DNA"/>
</dbReference>
<dbReference type="PROSITE" id="PS50088">
    <property type="entry name" value="ANK_REPEAT"/>
    <property type="match status" value="1"/>
</dbReference>
<dbReference type="HOGENOM" id="CLU_014359_0_0_1"/>
<name>M1WCS3_CLAP2</name>
<accession>M1WCS3</accession>
<dbReference type="OrthoDB" id="195446at2759"/>
<dbReference type="PhylomeDB" id="M1WCS3"/>
<evidence type="ECO:0000313" key="5">
    <source>
        <dbReference type="EMBL" id="CCE31793.1"/>
    </source>
</evidence>
<reference evidence="5 6" key="1">
    <citation type="journal article" date="2013" name="PLoS Genet.">
        <title>Plant-symbiotic fungi as chemical engineers: Multi-genome analysis of the Clavicipitaceae reveals dynamics of alkaloid loci.</title>
        <authorList>
            <person name="Schardl C.L."/>
            <person name="Young C.A."/>
            <person name="Hesse U."/>
            <person name="Amyotte S.G."/>
            <person name="Andreeva K."/>
            <person name="Calie P.J."/>
            <person name="Fleetwood D.J."/>
            <person name="Haws D.C."/>
            <person name="Moore N."/>
            <person name="Oeser B."/>
            <person name="Panaccione D.G."/>
            <person name="Schweri K.K."/>
            <person name="Voisey C.R."/>
            <person name="Farman M.L."/>
            <person name="Jaromczyk J.W."/>
            <person name="Roe B.A."/>
            <person name="O'Sullivan D.M."/>
            <person name="Scott B."/>
            <person name="Tudzynski P."/>
            <person name="An Z."/>
            <person name="Arnaoudova E.G."/>
            <person name="Bullock C.T."/>
            <person name="Charlton N.D."/>
            <person name="Chen L."/>
            <person name="Cox M."/>
            <person name="Dinkins R.D."/>
            <person name="Florea S."/>
            <person name="Glenn A.E."/>
            <person name="Gordon A."/>
            <person name="Gueldener U."/>
            <person name="Harris D.R."/>
            <person name="Hollin W."/>
            <person name="Jaromczyk J."/>
            <person name="Johnson R.D."/>
            <person name="Khan A.K."/>
            <person name="Leistner E."/>
            <person name="Leuchtmann A."/>
            <person name="Li C."/>
            <person name="Liu J."/>
            <person name="Liu J."/>
            <person name="Liu M."/>
            <person name="Mace W."/>
            <person name="Machado C."/>
            <person name="Nagabhyru P."/>
            <person name="Pan J."/>
            <person name="Schmid J."/>
            <person name="Sugawara K."/>
            <person name="Steiner U."/>
            <person name="Takach J.E."/>
            <person name="Tanaka E."/>
            <person name="Webb J.S."/>
            <person name="Wilson E.V."/>
            <person name="Wiseman J.L."/>
            <person name="Yoshida R."/>
            <person name="Zeng Z."/>
        </authorList>
    </citation>
    <scope>NUCLEOTIDE SEQUENCE [LARGE SCALE GENOMIC DNA]</scope>
    <source>
        <strain evidence="5 6">20.1</strain>
    </source>
</reference>
<keyword evidence="1" id="KW-0677">Repeat</keyword>
<dbReference type="Proteomes" id="UP000016801">
    <property type="component" value="Unassembled WGS sequence"/>
</dbReference>
<dbReference type="PANTHER" id="PTHR24198:SF165">
    <property type="entry name" value="ANKYRIN REPEAT-CONTAINING PROTEIN-RELATED"/>
    <property type="match status" value="1"/>
</dbReference>
<evidence type="ECO:0000259" key="4">
    <source>
        <dbReference type="Pfam" id="PF12937"/>
    </source>
</evidence>
<comment type="caution">
    <text evidence="5">The sequence shown here is derived from an EMBL/GenBank/DDBJ whole genome shotgun (WGS) entry which is preliminary data.</text>
</comment>
<dbReference type="Pfam" id="PF12937">
    <property type="entry name" value="F-box-like"/>
    <property type="match status" value="1"/>
</dbReference>
<dbReference type="CDD" id="cd09917">
    <property type="entry name" value="F-box_SF"/>
    <property type="match status" value="1"/>
</dbReference>
<evidence type="ECO:0000256" key="2">
    <source>
        <dbReference type="ARBA" id="ARBA00023043"/>
    </source>
</evidence>
<evidence type="ECO:0000256" key="3">
    <source>
        <dbReference type="PROSITE-ProRule" id="PRU00023"/>
    </source>
</evidence>
<proteinExistence type="predicted"/>
<dbReference type="InterPro" id="IPR001810">
    <property type="entry name" value="F-box_dom"/>
</dbReference>
<keyword evidence="6" id="KW-1185">Reference proteome</keyword>
<dbReference type="SUPFAM" id="SSF81383">
    <property type="entry name" value="F-box domain"/>
    <property type="match status" value="1"/>
</dbReference>
<evidence type="ECO:0000256" key="1">
    <source>
        <dbReference type="ARBA" id="ARBA00022737"/>
    </source>
</evidence>
<dbReference type="PANTHER" id="PTHR24198">
    <property type="entry name" value="ANKYRIN REPEAT AND PROTEIN KINASE DOMAIN-CONTAINING PROTEIN"/>
    <property type="match status" value="1"/>
</dbReference>
<dbReference type="AlphaFoldDB" id="M1WCS3"/>
<protein>
    <recommendedName>
        <fullName evidence="4">F-box domain-containing protein</fullName>
    </recommendedName>
</protein>
<organism evidence="5 6">
    <name type="scientific">Claviceps purpurea (strain 20.1)</name>
    <name type="common">Ergot fungus</name>
    <name type="synonym">Sphacelia segetum</name>
    <dbReference type="NCBI Taxonomy" id="1111077"/>
    <lineage>
        <taxon>Eukaryota</taxon>
        <taxon>Fungi</taxon>
        <taxon>Dikarya</taxon>
        <taxon>Ascomycota</taxon>
        <taxon>Pezizomycotina</taxon>
        <taxon>Sordariomycetes</taxon>
        <taxon>Hypocreomycetidae</taxon>
        <taxon>Hypocreales</taxon>
        <taxon>Clavicipitaceae</taxon>
        <taxon>Claviceps</taxon>
    </lineage>
</organism>
<dbReference type="PROSITE" id="PS50297">
    <property type="entry name" value="ANK_REP_REGION"/>
    <property type="match status" value="1"/>
</dbReference>
<feature type="domain" description="F-box" evidence="4">
    <location>
        <begin position="25"/>
        <end position="65"/>
    </location>
</feature>
<dbReference type="InterPro" id="IPR036047">
    <property type="entry name" value="F-box-like_dom_sf"/>
</dbReference>
<dbReference type="SUPFAM" id="SSF48403">
    <property type="entry name" value="Ankyrin repeat"/>
    <property type="match status" value="1"/>
</dbReference>
<keyword evidence="2 3" id="KW-0040">ANK repeat</keyword>
<dbReference type="SMART" id="SM00248">
    <property type="entry name" value="ANK"/>
    <property type="match status" value="3"/>
</dbReference>
<dbReference type="InterPro" id="IPR036770">
    <property type="entry name" value="Ankyrin_rpt-contain_sf"/>
</dbReference>
<dbReference type="STRING" id="1111077.M1WCS3"/>
<dbReference type="VEuPathDB" id="FungiDB:CPUR_05648"/>
<dbReference type="Gene3D" id="1.25.40.20">
    <property type="entry name" value="Ankyrin repeat-containing domain"/>
    <property type="match status" value="1"/>
</dbReference>
<gene>
    <name evidence="5" type="ORF">CPUR_05648</name>
</gene>
<feature type="repeat" description="ANK" evidence="3">
    <location>
        <begin position="270"/>
        <end position="302"/>
    </location>
</feature>
<evidence type="ECO:0000313" key="6">
    <source>
        <dbReference type="Proteomes" id="UP000016801"/>
    </source>
</evidence>